<protein>
    <submittedName>
        <fullName evidence="1">Uncharacterized protein</fullName>
    </submittedName>
</protein>
<dbReference type="Proteomes" id="UP000199662">
    <property type="component" value="Unassembled WGS sequence"/>
</dbReference>
<dbReference type="STRING" id="84035.SAMN05660742_12264"/>
<gene>
    <name evidence="1" type="ORF">SAMN05660742_12264</name>
</gene>
<dbReference type="RefSeq" id="WP_091834838.1">
    <property type="nucleotide sequence ID" value="NZ_FNZK01000022.1"/>
</dbReference>
<name>A0A1H7CJB5_9FIRM</name>
<dbReference type="EMBL" id="FNZK01000022">
    <property type="protein sequence ID" value="SEJ89731.1"/>
    <property type="molecule type" value="Genomic_DNA"/>
</dbReference>
<dbReference type="AlphaFoldDB" id="A0A1H7CJB5"/>
<keyword evidence="2" id="KW-1185">Reference proteome</keyword>
<accession>A0A1H7CJB5</accession>
<sequence length="242" mass="28019">MNHDNFEIKKLSKSEEIISNLSKSKIGKVFNLVMEGTPYVNIVYSGIVGSIEKKKLLLFLDAWMNKKIDDRFDENDHRQIELMNHGILKSLRCNKDGQIQQIVNILNWKYQDEIESFNDAEDLINIVSELSGNEARVLERIYAILKGKIAVEEEKKSRASRSQITITKRGAIYVSQSELESEIPAFKERLDFFLGRLEGKGLIKEKSVDTYDDLNNEDKKYIVTFTGNMLFQSLNNEKLFRK</sequence>
<evidence type="ECO:0000313" key="2">
    <source>
        <dbReference type="Proteomes" id="UP000199662"/>
    </source>
</evidence>
<evidence type="ECO:0000313" key="1">
    <source>
        <dbReference type="EMBL" id="SEJ89731.1"/>
    </source>
</evidence>
<reference evidence="1 2" key="1">
    <citation type="submission" date="2016-10" db="EMBL/GenBank/DDBJ databases">
        <authorList>
            <person name="de Groot N.N."/>
        </authorList>
    </citation>
    <scope>NUCLEOTIDE SEQUENCE [LARGE SCALE GENOMIC DNA]</scope>
    <source>
        <strain evidence="1 2">DSM 2179</strain>
    </source>
</reference>
<proteinExistence type="predicted"/>
<organism evidence="1 2">
    <name type="scientific">Propionispira arboris</name>
    <dbReference type="NCBI Taxonomy" id="84035"/>
    <lineage>
        <taxon>Bacteria</taxon>
        <taxon>Bacillati</taxon>
        <taxon>Bacillota</taxon>
        <taxon>Negativicutes</taxon>
        <taxon>Selenomonadales</taxon>
        <taxon>Selenomonadaceae</taxon>
        <taxon>Propionispira</taxon>
    </lineage>
</organism>